<gene>
    <name evidence="1" type="ORF">CTEN210_06402</name>
</gene>
<accession>A0AAD3CRM4</accession>
<dbReference type="Proteomes" id="UP001054902">
    <property type="component" value="Unassembled WGS sequence"/>
</dbReference>
<dbReference type="Pfam" id="PF13306">
    <property type="entry name" value="LRR_5"/>
    <property type="match status" value="1"/>
</dbReference>
<proteinExistence type="predicted"/>
<reference evidence="1 2" key="1">
    <citation type="journal article" date="2021" name="Sci. Rep.">
        <title>The genome of the diatom Chaetoceros tenuissimus carries an ancient integrated fragment of an extant virus.</title>
        <authorList>
            <person name="Hongo Y."/>
            <person name="Kimura K."/>
            <person name="Takaki Y."/>
            <person name="Yoshida Y."/>
            <person name="Baba S."/>
            <person name="Kobayashi G."/>
            <person name="Nagasaki K."/>
            <person name="Hano T."/>
            <person name="Tomaru Y."/>
        </authorList>
    </citation>
    <scope>NUCLEOTIDE SEQUENCE [LARGE SCALE GENOMIC DNA]</scope>
    <source>
        <strain evidence="1 2">NIES-3715</strain>
    </source>
</reference>
<dbReference type="AlphaFoldDB" id="A0AAD3CRM4"/>
<keyword evidence="2" id="KW-1185">Reference proteome</keyword>
<organism evidence="1 2">
    <name type="scientific">Chaetoceros tenuissimus</name>
    <dbReference type="NCBI Taxonomy" id="426638"/>
    <lineage>
        <taxon>Eukaryota</taxon>
        <taxon>Sar</taxon>
        <taxon>Stramenopiles</taxon>
        <taxon>Ochrophyta</taxon>
        <taxon>Bacillariophyta</taxon>
        <taxon>Coscinodiscophyceae</taxon>
        <taxon>Chaetocerotophycidae</taxon>
        <taxon>Chaetocerotales</taxon>
        <taxon>Chaetocerotaceae</taxon>
        <taxon>Chaetoceros</taxon>
    </lineage>
</organism>
<evidence type="ECO:0000313" key="2">
    <source>
        <dbReference type="Proteomes" id="UP001054902"/>
    </source>
</evidence>
<protein>
    <submittedName>
        <fullName evidence="1">Leucine-rich repeat domain-containing protein</fullName>
    </submittedName>
</protein>
<name>A0AAD3CRM4_9STRA</name>
<evidence type="ECO:0000313" key="1">
    <source>
        <dbReference type="EMBL" id="GFH49926.1"/>
    </source>
</evidence>
<dbReference type="EMBL" id="BLLK01000038">
    <property type="protein sequence ID" value="GFH49926.1"/>
    <property type="molecule type" value="Genomic_DNA"/>
</dbReference>
<sequence>MNMNTVIYNGGQWWNYSTRSPLVHSQEERDSWEHVIIAEGVVVIPPFTFNLLGNMRKLTMSDTVIRIEESAFSGCSKLVEVRWSKNLEYIGYHAFLFCELLGSEFGPTNFLPPSLRQLGSGCFKLCLEMKIMILPETAVVNEESFACTKIIKESAAAIKDIHYINAWTNEDYPVHALFRKSMIDCDKVIQNLSEEDVLYSDISRMLYEEKDDTGLAPMDYMNANPYSEKFDEWALIRSRVLCQMNLDGVEARSC</sequence>
<dbReference type="InterPro" id="IPR032675">
    <property type="entry name" value="LRR_dom_sf"/>
</dbReference>
<dbReference type="Gene3D" id="3.80.10.10">
    <property type="entry name" value="Ribonuclease Inhibitor"/>
    <property type="match status" value="1"/>
</dbReference>
<comment type="caution">
    <text evidence="1">The sequence shown here is derived from an EMBL/GenBank/DDBJ whole genome shotgun (WGS) entry which is preliminary data.</text>
</comment>
<dbReference type="InterPro" id="IPR026906">
    <property type="entry name" value="LRR_5"/>
</dbReference>